<accession>Q4CRI0</accession>
<evidence type="ECO:0000313" key="1">
    <source>
        <dbReference type="EMBL" id="EAN82884.1"/>
    </source>
</evidence>
<reference evidence="1 2" key="1">
    <citation type="journal article" date="2005" name="Science">
        <title>The genome sequence of Trypanosoma cruzi, etiologic agent of Chagas disease.</title>
        <authorList>
            <person name="El-Sayed N.M."/>
            <person name="Myler P.J."/>
            <person name="Bartholomeu D.C."/>
            <person name="Nilsson D."/>
            <person name="Aggarwal G."/>
            <person name="Tran A.N."/>
            <person name="Ghedin E."/>
            <person name="Worthey E.A."/>
            <person name="Delcher A.L."/>
            <person name="Blandin G."/>
            <person name="Westenberger S.J."/>
            <person name="Caler E."/>
            <person name="Cerqueira G.C."/>
            <person name="Branche C."/>
            <person name="Haas B."/>
            <person name="Anupama A."/>
            <person name="Arner E."/>
            <person name="Aslund L."/>
            <person name="Attipoe P."/>
            <person name="Bontempi E."/>
            <person name="Bringaud F."/>
            <person name="Burton P."/>
            <person name="Cadag E."/>
            <person name="Campbell D.A."/>
            <person name="Carrington M."/>
            <person name="Crabtree J."/>
            <person name="Darban H."/>
            <person name="da Silveira J.F."/>
            <person name="de Jong P."/>
            <person name="Edwards K."/>
            <person name="Englund P.T."/>
            <person name="Fazelina G."/>
            <person name="Feldblyum T."/>
            <person name="Ferella M."/>
            <person name="Frasch A.C."/>
            <person name="Gull K."/>
            <person name="Horn D."/>
            <person name="Hou L."/>
            <person name="Huang Y."/>
            <person name="Kindlund E."/>
            <person name="Klingbeil M."/>
            <person name="Kluge S."/>
            <person name="Koo H."/>
            <person name="Lacerda D."/>
            <person name="Levin M.J."/>
            <person name="Lorenzi H."/>
            <person name="Louie T."/>
            <person name="Machado C.R."/>
            <person name="McCulloch R."/>
            <person name="McKenna A."/>
            <person name="Mizuno Y."/>
            <person name="Mottram J.C."/>
            <person name="Nelson S."/>
            <person name="Ochaya S."/>
            <person name="Osoegawa K."/>
            <person name="Pai G."/>
            <person name="Parsons M."/>
            <person name="Pentony M."/>
            <person name="Pettersson U."/>
            <person name="Pop M."/>
            <person name="Ramirez J.L."/>
            <person name="Rinta J."/>
            <person name="Robertson L."/>
            <person name="Salzberg S.L."/>
            <person name="Sanchez D.O."/>
            <person name="Seyler A."/>
            <person name="Sharma R."/>
            <person name="Shetty J."/>
            <person name="Simpson A.J."/>
            <person name="Sisk E."/>
            <person name="Tammi M.T."/>
            <person name="Tarleton R."/>
            <person name="Teixeira S."/>
            <person name="Van Aken S."/>
            <person name="Vogt C."/>
            <person name="Ward P.N."/>
            <person name="Wickstead B."/>
            <person name="Wortman J."/>
            <person name="White O."/>
            <person name="Fraser C.M."/>
            <person name="Stuart K.D."/>
            <person name="Andersson B."/>
        </authorList>
    </citation>
    <scope>NUCLEOTIDE SEQUENCE [LARGE SCALE GENOMIC DNA]</scope>
    <source>
        <strain evidence="1 2">CL Brener</strain>
    </source>
</reference>
<dbReference type="InParanoid" id="Q4CRI0"/>
<keyword evidence="1" id="KW-0645">Protease</keyword>
<protein>
    <submittedName>
        <fullName evidence="1">Aminopeptidase, putative</fullName>
    </submittedName>
</protein>
<evidence type="ECO:0000313" key="2">
    <source>
        <dbReference type="Proteomes" id="UP000002296"/>
    </source>
</evidence>
<keyword evidence="1" id="KW-0031">Aminopeptidase</keyword>
<comment type="caution">
    <text evidence="1">The sequence shown here is derived from an EMBL/GenBank/DDBJ whole genome shotgun (WGS) entry which is preliminary data.</text>
</comment>
<sequence>GFNDFKERMRRIYQTEVMGCKENIGMMDGMNCGDLVLVPYITTKQFLKYMEASHVTV</sequence>
<dbReference type="KEGG" id="tcr:507107.50"/>
<feature type="non-terminal residue" evidence="1">
    <location>
        <position position="1"/>
    </location>
</feature>
<proteinExistence type="predicted"/>
<dbReference type="RefSeq" id="XP_804735.1">
    <property type="nucleotide sequence ID" value="XM_799642.1"/>
</dbReference>
<dbReference type="GO" id="GO:0004177">
    <property type="term" value="F:aminopeptidase activity"/>
    <property type="evidence" value="ECO:0007669"/>
    <property type="project" value="UniProtKB-KW"/>
</dbReference>
<name>Q4CRI0_TRYCC</name>
<gene>
    <name evidence="1" type="ORF">Tc00.1047053507107.50</name>
</gene>
<keyword evidence="1" id="KW-0378">Hydrolase</keyword>
<dbReference type="PaxDb" id="353153-Q4CRI0"/>
<keyword evidence="2" id="KW-1185">Reference proteome</keyword>
<dbReference type="EMBL" id="AAHK01002274">
    <property type="protein sequence ID" value="EAN82884.1"/>
    <property type="molecule type" value="Genomic_DNA"/>
</dbReference>
<organism evidence="1 2">
    <name type="scientific">Trypanosoma cruzi (strain CL Brener)</name>
    <dbReference type="NCBI Taxonomy" id="353153"/>
    <lineage>
        <taxon>Eukaryota</taxon>
        <taxon>Discoba</taxon>
        <taxon>Euglenozoa</taxon>
        <taxon>Kinetoplastea</taxon>
        <taxon>Metakinetoplastina</taxon>
        <taxon>Trypanosomatida</taxon>
        <taxon>Trypanosomatidae</taxon>
        <taxon>Trypanosoma</taxon>
        <taxon>Schizotrypanum</taxon>
    </lineage>
</organism>
<dbReference type="AlphaFoldDB" id="Q4CRI0"/>
<dbReference type="Proteomes" id="UP000002296">
    <property type="component" value="Unassembled WGS sequence"/>
</dbReference>
<dbReference type="GeneID" id="3534276"/>